<dbReference type="InterPro" id="IPR007875">
    <property type="entry name" value="Sprouty"/>
</dbReference>
<comment type="subcellular location">
    <subcellularLocation>
        <location evidence="2">Cytoplasm</location>
    </subcellularLocation>
    <subcellularLocation>
        <location evidence="1">Membrane</location>
        <topology evidence="1">Peripheral membrane protein</topology>
    </subcellularLocation>
</comment>
<accession>A0A553PUM9</accession>
<dbReference type="InterPro" id="IPR051192">
    <property type="entry name" value="Sprouty_domain"/>
</dbReference>
<comment type="caution">
    <text evidence="8">The sequence shown here is derived from an EMBL/GenBank/DDBJ whole genome shotgun (WGS) entry which is preliminary data.</text>
</comment>
<evidence type="ECO:0000313" key="9">
    <source>
        <dbReference type="Proteomes" id="UP000316079"/>
    </source>
</evidence>
<organism evidence="8 9">
    <name type="scientific">Danionella cerebrum</name>
    <dbReference type="NCBI Taxonomy" id="2873325"/>
    <lineage>
        <taxon>Eukaryota</taxon>
        <taxon>Metazoa</taxon>
        <taxon>Chordata</taxon>
        <taxon>Craniata</taxon>
        <taxon>Vertebrata</taxon>
        <taxon>Euteleostomi</taxon>
        <taxon>Actinopterygii</taxon>
        <taxon>Neopterygii</taxon>
        <taxon>Teleostei</taxon>
        <taxon>Ostariophysi</taxon>
        <taxon>Cypriniformes</taxon>
        <taxon>Danionidae</taxon>
        <taxon>Danioninae</taxon>
        <taxon>Danionella</taxon>
    </lineage>
</organism>
<evidence type="ECO:0000256" key="7">
    <source>
        <dbReference type="ARBA" id="ARBA00023136"/>
    </source>
</evidence>
<keyword evidence="6" id="KW-0963">Cytoplasm</keyword>
<dbReference type="PANTHER" id="PTHR12365">
    <property type="entry name" value="SPROUTY"/>
    <property type="match status" value="1"/>
</dbReference>
<name>A0A553PUM9_9TELE</name>
<dbReference type="GO" id="GO:0040037">
    <property type="term" value="P:negative regulation of fibroblast growth factor receptor signaling pathway"/>
    <property type="evidence" value="ECO:0007669"/>
    <property type="project" value="TreeGrafter"/>
</dbReference>
<gene>
    <name evidence="8" type="ORF">DNTS_000639</name>
</gene>
<comment type="similarity">
    <text evidence="3">Belongs to the sprouty family.</text>
</comment>
<proteinExistence type="inferred from homology"/>
<dbReference type="OrthoDB" id="10038884at2759"/>
<dbReference type="Proteomes" id="UP000316079">
    <property type="component" value="Unassembled WGS sequence"/>
</dbReference>
<reference evidence="8 9" key="1">
    <citation type="journal article" date="2019" name="Sci. Data">
        <title>Hybrid genome assembly and annotation of Danionella translucida.</title>
        <authorList>
            <person name="Kadobianskyi M."/>
            <person name="Schulze L."/>
            <person name="Schuelke M."/>
            <person name="Judkewitz B."/>
        </authorList>
    </citation>
    <scope>NUCLEOTIDE SEQUENCE [LARGE SCALE GENOMIC DNA]</scope>
    <source>
        <strain evidence="8 9">Bolton</strain>
    </source>
</reference>
<evidence type="ECO:0000256" key="5">
    <source>
        <dbReference type="ARBA" id="ARBA00022473"/>
    </source>
</evidence>
<dbReference type="GO" id="GO:0048513">
    <property type="term" value="P:animal organ development"/>
    <property type="evidence" value="ECO:0007669"/>
    <property type="project" value="TreeGrafter"/>
</dbReference>
<evidence type="ECO:0000313" key="8">
    <source>
        <dbReference type="EMBL" id="TRY81392.1"/>
    </source>
</evidence>
<evidence type="ECO:0000256" key="1">
    <source>
        <dbReference type="ARBA" id="ARBA00004170"/>
    </source>
</evidence>
<dbReference type="PANTHER" id="PTHR12365:SF10">
    <property type="entry name" value="PROTEIN SPROUTY HOMOLOG 1"/>
    <property type="match status" value="1"/>
</dbReference>
<dbReference type="EMBL" id="SRMA01026635">
    <property type="protein sequence ID" value="TRY81392.1"/>
    <property type="molecule type" value="Genomic_DNA"/>
</dbReference>
<dbReference type="GO" id="GO:0005829">
    <property type="term" value="C:cytosol"/>
    <property type="evidence" value="ECO:0007669"/>
    <property type="project" value="TreeGrafter"/>
</dbReference>
<dbReference type="AlphaFoldDB" id="A0A553PUM9"/>
<dbReference type="Pfam" id="PF05210">
    <property type="entry name" value="Sprouty"/>
    <property type="match status" value="1"/>
</dbReference>
<keyword evidence="7" id="KW-0472">Membrane</keyword>
<evidence type="ECO:0000256" key="6">
    <source>
        <dbReference type="ARBA" id="ARBA00022490"/>
    </source>
</evidence>
<dbReference type="STRING" id="623744.A0A553PUM9"/>
<evidence type="ECO:0000256" key="4">
    <source>
        <dbReference type="ARBA" id="ARBA00018855"/>
    </source>
</evidence>
<dbReference type="GO" id="GO:0016020">
    <property type="term" value="C:membrane"/>
    <property type="evidence" value="ECO:0007669"/>
    <property type="project" value="UniProtKB-SubCell"/>
</dbReference>
<dbReference type="PROSITE" id="PS51227">
    <property type="entry name" value="SPR"/>
    <property type="match status" value="1"/>
</dbReference>
<evidence type="ECO:0000256" key="2">
    <source>
        <dbReference type="ARBA" id="ARBA00004496"/>
    </source>
</evidence>
<keyword evidence="9" id="KW-1185">Reference proteome</keyword>
<evidence type="ECO:0000256" key="3">
    <source>
        <dbReference type="ARBA" id="ARBA00010964"/>
    </source>
</evidence>
<sequence length="101" mass="11222">MCLVKGIFYHCSDDDDDVSDASADQPCSPSHPQCCSRFLCMGLMSALLPCLLCYLPAKACVHMCNTCHDRIQRPGCRCKNSNAVLRKLQSWEQTLGRPKPS</sequence>
<keyword evidence="5" id="KW-0217">Developmental protein</keyword>
<dbReference type="GO" id="GO:0046580">
    <property type="term" value="P:negative regulation of Ras protein signal transduction"/>
    <property type="evidence" value="ECO:0007669"/>
    <property type="project" value="TreeGrafter"/>
</dbReference>
<protein>
    <recommendedName>
        <fullName evidence="4">Protein sprouty homolog 1</fullName>
    </recommendedName>
</protein>